<keyword evidence="5" id="KW-1185">Reference proteome</keyword>
<reference evidence="4 5" key="1">
    <citation type="journal article" date="2024" name="Front Chem Biol">
        <title>Unveiling the potential of Daldinia eschscholtzii MFLUCC 19-0629 through bioactivity and bioinformatics studies for enhanced sustainable agriculture production.</title>
        <authorList>
            <person name="Brooks S."/>
            <person name="Weaver J.A."/>
            <person name="Klomchit A."/>
            <person name="Alharthi S.A."/>
            <person name="Onlamun T."/>
            <person name="Nurani R."/>
            <person name="Vong T.K."/>
            <person name="Alberti F."/>
            <person name="Greco C."/>
        </authorList>
    </citation>
    <scope>NUCLEOTIDE SEQUENCE [LARGE SCALE GENOMIC DNA]</scope>
    <source>
        <strain evidence="4">MFLUCC 19-0629</strain>
    </source>
</reference>
<dbReference type="PANTHER" id="PTHR31896">
    <property type="entry name" value="FAMILY REGULATORY PROTEIN, PUTATIVE (AFU_ORTHOLOGUE AFUA_3G14730)-RELATED"/>
    <property type="match status" value="1"/>
</dbReference>
<dbReference type="Proteomes" id="UP001369815">
    <property type="component" value="Unassembled WGS sequence"/>
</dbReference>
<feature type="compositionally biased region" description="Pro residues" evidence="2">
    <location>
        <begin position="40"/>
        <end position="53"/>
    </location>
</feature>
<feature type="signal peptide" evidence="3">
    <location>
        <begin position="1"/>
        <end position="18"/>
    </location>
</feature>
<keyword evidence="1" id="KW-0808">Transferase</keyword>
<proteinExistence type="predicted"/>
<dbReference type="GO" id="GO:0016740">
    <property type="term" value="F:transferase activity"/>
    <property type="evidence" value="ECO:0007669"/>
    <property type="project" value="UniProtKB-KW"/>
</dbReference>
<name>A0AAX6MWX6_9PEZI</name>
<feature type="chain" id="PRO_5043814145" evidence="3">
    <location>
        <begin position="19"/>
        <end position="837"/>
    </location>
</feature>
<feature type="region of interest" description="Disordered" evidence="2">
    <location>
        <begin position="30"/>
        <end position="53"/>
    </location>
</feature>
<dbReference type="GO" id="GO:0016788">
    <property type="term" value="F:hydrolase activity, acting on ester bonds"/>
    <property type="evidence" value="ECO:0007669"/>
    <property type="project" value="InterPro"/>
</dbReference>
<dbReference type="EMBL" id="JBANMG010000002">
    <property type="protein sequence ID" value="KAK6956907.1"/>
    <property type="molecule type" value="Genomic_DNA"/>
</dbReference>
<evidence type="ECO:0000313" key="5">
    <source>
        <dbReference type="Proteomes" id="UP001369815"/>
    </source>
</evidence>
<dbReference type="Gene3D" id="3.40.50.1110">
    <property type="entry name" value="SGNH hydrolase"/>
    <property type="match status" value="1"/>
</dbReference>
<dbReference type="InterPro" id="IPR023213">
    <property type="entry name" value="CAT-like_dom_sf"/>
</dbReference>
<sequence length="837" mass="91703">MARFIVATLAFLASSTHALPSSIKGGDSYTQTGFNYTQTPPSPSNPFGNPPYPGWTSSNGPNWVGYLTVKYNASLLQTYNLAYGGATVDSALVKPYMPTVLSVKQQVQDEFIPGYTGASAKAPSAPKWTGSDSIFAIWIGINDVGNSYGSGAESSGPLYTKIFDVYSGLIDQLYDSGARNFVFINVPPVDRSPLTVGQGKQSVETEKAAIADWNKRVADTAAALKSNHADEVNVWLYDSNKSFGEVLDKPTTYAETAGLKNTTGYCSAYQNGTPDDDTFTPSCGVPVNQYFWLNNLHPTYPIHEVVAKQVAEALSIGPSRVFPLNGPGQTTTTKLSILDASVARFAPCGAIWLYDRAENADSRDPVLFERLEKSLRQTLDNYPHFAGQLRWASEELVKGDINPRYIGRPVVAYGNPNDPGVELVFVKSREELSDVVPSQDERLTVKQVWNATEFPQNDLLAKTKLAFSSLSEFEGLPGVAIQLTSFKCGGFAISINLTHCLSDAMCLMQFAHAWAAQSRCLFGGVESVKEKRPIPLFDPSQLDQHAHLTPTGPNPEKVKIARALPMHRYDWWAKDAPGYPPWAEASTLGTKPPPEELIRSELSPSSFPPWPTWNMTAAVEHVQIRFKAETISAMKQAAESSLPESLSGQRVSRLDAALAHIWILINRARKLENSQDQVYIDITLGVRNRVDPPLPDSFVGSPILLCHVAKPGSEASTASIGSIAGSIRQTMSLFTPDAVSAYIHDAAYEVSPQRLWQAFLGSKHTLVSSWVRAQAYEVDFCATRKLARYVQGVMPRMDGLVQVMDIADTGDFDISVCLKKETMQRFLHDPLLKAYGF</sequence>
<dbReference type="Pfam" id="PF02458">
    <property type="entry name" value="Transferase"/>
    <property type="match status" value="2"/>
</dbReference>
<dbReference type="InterPro" id="IPR051283">
    <property type="entry name" value="Sec_Metabolite_Acyltrans"/>
</dbReference>
<protein>
    <submittedName>
        <fullName evidence="4">Uncharacterized protein</fullName>
    </submittedName>
</protein>
<dbReference type="InterPro" id="IPR036514">
    <property type="entry name" value="SGNH_hydro_sf"/>
</dbReference>
<dbReference type="PANTHER" id="PTHR31896:SF64">
    <property type="entry name" value="TRICHOTHECENE 3-O-ACETYLTRANSFERASE"/>
    <property type="match status" value="1"/>
</dbReference>
<evidence type="ECO:0000256" key="2">
    <source>
        <dbReference type="SAM" id="MobiDB-lite"/>
    </source>
</evidence>
<dbReference type="AlphaFoldDB" id="A0AAX6MWX6"/>
<evidence type="ECO:0000313" key="4">
    <source>
        <dbReference type="EMBL" id="KAK6956907.1"/>
    </source>
</evidence>
<dbReference type="SUPFAM" id="SSF52266">
    <property type="entry name" value="SGNH hydrolase"/>
    <property type="match status" value="1"/>
</dbReference>
<feature type="compositionally biased region" description="Polar residues" evidence="2">
    <location>
        <begin position="30"/>
        <end position="39"/>
    </location>
</feature>
<evidence type="ECO:0000256" key="1">
    <source>
        <dbReference type="ARBA" id="ARBA00022679"/>
    </source>
</evidence>
<gene>
    <name evidence="4" type="ORF">Daesc_002189</name>
</gene>
<evidence type="ECO:0000256" key="3">
    <source>
        <dbReference type="SAM" id="SignalP"/>
    </source>
</evidence>
<dbReference type="InterPro" id="IPR001087">
    <property type="entry name" value="GDSL"/>
</dbReference>
<dbReference type="CDD" id="cd01846">
    <property type="entry name" value="fatty_acyltransferase_like"/>
    <property type="match status" value="1"/>
</dbReference>
<comment type="caution">
    <text evidence="4">The sequence shown here is derived from an EMBL/GenBank/DDBJ whole genome shotgun (WGS) entry which is preliminary data.</text>
</comment>
<accession>A0AAX6MWX6</accession>
<dbReference type="Pfam" id="PF00657">
    <property type="entry name" value="Lipase_GDSL"/>
    <property type="match status" value="1"/>
</dbReference>
<dbReference type="Gene3D" id="3.30.559.10">
    <property type="entry name" value="Chloramphenicol acetyltransferase-like domain"/>
    <property type="match status" value="2"/>
</dbReference>
<keyword evidence="3" id="KW-0732">Signal</keyword>
<organism evidence="4 5">
    <name type="scientific">Daldinia eschscholtzii</name>
    <dbReference type="NCBI Taxonomy" id="292717"/>
    <lineage>
        <taxon>Eukaryota</taxon>
        <taxon>Fungi</taxon>
        <taxon>Dikarya</taxon>
        <taxon>Ascomycota</taxon>
        <taxon>Pezizomycotina</taxon>
        <taxon>Sordariomycetes</taxon>
        <taxon>Xylariomycetidae</taxon>
        <taxon>Xylariales</taxon>
        <taxon>Hypoxylaceae</taxon>
        <taxon>Daldinia</taxon>
    </lineage>
</organism>